<reference evidence="1" key="3">
    <citation type="submission" date="2023-05" db="EMBL/GenBank/DDBJ databases">
        <authorList>
            <person name="Smith C.H."/>
        </authorList>
    </citation>
    <scope>NUCLEOTIDE SEQUENCE</scope>
    <source>
        <strain evidence="1">CHS0354</strain>
        <tissue evidence="1">Mantle</tissue>
    </source>
</reference>
<evidence type="ECO:0008006" key="3">
    <source>
        <dbReference type="Google" id="ProtNLM"/>
    </source>
</evidence>
<organism evidence="1 2">
    <name type="scientific">Potamilus streckersoni</name>
    <dbReference type="NCBI Taxonomy" id="2493646"/>
    <lineage>
        <taxon>Eukaryota</taxon>
        <taxon>Metazoa</taxon>
        <taxon>Spiralia</taxon>
        <taxon>Lophotrochozoa</taxon>
        <taxon>Mollusca</taxon>
        <taxon>Bivalvia</taxon>
        <taxon>Autobranchia</taxon>
        <taxon>Heteroconchia</taxon>
        <taxon>Palaeoheterodonta</taxon>
        <taxon>Unionida</taxon>
        <taxon>Unionoidea</taxon>
        <taxon>Unionidae</taxon>
        <taxon>Ambleminae</taxon>
        <taxon>Lampsilini</taxon>
        <taxon>Potamilus</taxon>
    </lineage>
</organism>
<name>A0AAE0S360_9BIVA</name>
<dbReference type="AlphaFoldDB" id="A0AAE0S360"/>
<dbReference type="Proteomes" id="UP001195483">
    <property type="component" value="Unassembled WGS sequence"/>
</dbReference>
<reference evidence="1" key="2">
    <citation type="journal article" date="2021" name="Genome Biol. Evol.">
        <title>Developing a high-quality reference genome for a parasitic bivalve with doubly uniparental inheritance (Bivalvia: Unionida).</title>
        <authorList>
            <person name="Smith C.H."/>
        </authorList>
    </citation>
    <scope>NUCLEOTIDE SEQUENCE</scope>
    <source>
        <strain evidence="1">CHS0354</strain>
        <tissue evidence="1">Mantle</tissue>
    </source>
</reference>
<proteinExistence type="predicted"/>
<dbReference type="Gene3D" id="3.30.40.10">
    <property type="entry name" value="Zinc/RING finger domain, C3HC4 (zinc finger)"/>
    <property type="match status" value="1"/>
</dbReference>
<evidence type="ECO:0000313" key="2">
    <source>
        <dbReference type="Proteomes" id="UP001195483"/>
    </source>
</evidence>
<gene>
    <name evidence="1" type="ORF">CHS0354_012548</name>
</gene>
<dbReference type="Pfam" id="PF13920">
    <property type="entry name" value="zf-C3HC4_3"/>
    <property type="match status" value="1"/>
</dbReference>
<dbReference type="EMBL" id="JAEAOA010000762">
    <property type="protein sequence ID" value="KAK3584080.1"/>
    <property type="molecule type" value="Genomic_DNA"/>
</dbReference>
<protein>
    <recommendedName>
        <fullName evidence="3">RING-type domain-containing protein</fullName>
    </recommendedName>
</protein>
<keyword evidence="2" id="KW-1185">Reference proteome</keyword>
<accession>A0AAE0S360</accession>
<sequence length="163" mass="18514">MEALNLDDKQGKVETSVLDEDCAQCVVQNGFSDITVVKAINDLLKEGRTEYGAQDILTVILDKEGKENMERQGFSSSARGQINTHRNETAAAMPIVQEYEKLKHQMMCMECEEHERNVLFLPCKHHTVCEKCSPQIYVCFTCFKRVRQKQALVVLRSPVLGFS</sequence>
<dbReference type="InterPro" id="IPR013083">
    <property type="entry name" value="Znf_RING/FYVE/PHD"/>
</dbReference>
<comment type="caution">
    <text evidence="1">The sequence shown here is derived from an EMBL/GenBank/DDBJ whole genome shotgun (WGS) entry which is preliminary data.</text>
</comment>
<reference evidence="1" key="1">
    <citation type="journal article" date="2021" name="Genome Biol. Evol.">
        <title>A High-Quality Reference Genome for a Parasitic Bivalve with Doubly Uniparental Inheritance (Bivalvia: Unionida).</title>
        <authorList>
            <person name="Smith C.H."/>
        </authorList>
    </citation>
    <scope>NUCLEOTIDE SEQUENCE</scope>
    <source>
        <strain evidence="1">CHS0354</strain>
    </source>
</reference>
<evidence type="ECO:0000313" key="1">
    <source>
        <dbReference type="EMBL" id="KAK3584080.1"/>
    </source>
</evidence>